<dbReference type="EMBL" id="MU006577">
    <property type="protein sequence ID" value="KAF2746392.1"/>
    <property type="molecule type" value="Genomic_DNA"/>
</dbReference>
<feature type="signal peptide" evidence="1">
    <location>
        <begin position="1"/>
        <end position="20"/>
    </location>
</feature>
<sequence>MKFIAYLAPFLPLLVSLASAESCSYWSDFDKKTHRGYCTTPNACIDAHGFVVDDRCSGGSNNKCCLTYYCDGAGSLTGYCTNTNTRGRNECSRMRGTFRSNRCPGPTNVKCCEGLFG</sequence>
<dbReference type="AlphaFoldDB" id="A0A6A6V6S6"/>
<keyword evidence="3" id="KW-1185">Reference proteome</keyword>
<gene>
    <name evidence="2" type="ORF">M011DRAFT_468487</name>
</gene>
<evidence type="ECO:0000313" key="2">
    <source>
        <dbReference type="EMBL" id="KAF2746392.1"/>
    </source>
</evidence>
<feature type="chain" id="PRO_5025511212" evidence="1">
    <location>
        <begin position="21"/>
        <end position="117"/>
    </location>
</feature>
<proteinExistence type="predicted"/>
<reference evidence="2" key="1">
    <citation type="journal article" date="2020" name="Stud. Mycol.">
        <title>101 Dothideomycetes genomes: a test case for predicting lifestyles and emergence of pathogens.</title>
        <authorList>
            <person name="Haridas S."/>
            <person name="Albert R."/>
            <person name="Binder M."/>
            <person name="Bloem J."/>
            <person name="Labutti K."/>
            <person name="Salamov A."/>
            <person name="Andreopoulos B."/>
            <person name="Baker S."/>
            <person name="Barry K."/>
            <person name="Bills G."/>
            <person name="Bluhm B."/>
            <person name="Cannon C."/>
            <person name="Castanera R."/>
            <person name="Culley D."/>
            <person name="Daum C."/>
            <person name="Ezra D."/>
            <person name="Gonzalez J."/>
            <person name="Henrissat B."/>
            <person name="Kuo A."/>
            <person name="Liang C."/>
            <person name="Lipzen A."/>
            <person name="Lutzoni F."/>
            <person name="Magnuson J."/>
            <person name="Mondo S."/>
            <person name="Nolan M."/>
            <person name="Ohm R."/>
            <person name="Pangilinan J."/>
            <person name="Park H.-J."/>
            <person name="Ramirez L."/>
            <person name="Alfaro M."/>
            <person name="Sun H."/>
            <person name="Tritt A."/>
            <person name="Yoshinaga Y."/>
            <person name="Zwiers L.-H."/>
            <person name="Turgeon B."/>
            <person name="Goodwin S."/>
            <person name="Spatafora J."/>
            <person name="Crous P."/>
            <person name="Grigoriev I."/>
        </authorList>
    </citation>
    <scope>NUCLEOTIDE SEQUENCE</scope>
    <source>
        <strain evidence="2">CBS 119925</strain>
    </source>
</reference>
<evidence type="ECO:0000313" key="3">
    <source>
        <dbReference type="Proteomes" id="UP000799440"/>
    </source>
</evidence>
<name>A0A6A6V6S6_9PLEO</name>
<accession>A0A6A6V6S6</accession>
<keyword evidence="1" id="KW-0732">Signal</keyword>
<organism evidence="2 3">
    <name type="scientific">Sporormia fimetaria CBS 119925</name>
    <dbReference type="NCBI Taxonomy" id="1340428"/>
    <lineage>
        <taxon>Eukaryota</taxon>
        <taxon>Fungi</taxon>
        <taxon>Dikarya</taxon>
        <taxon>Ascomycota</taxon>
        <taxon>Pezizomycotina</taxon>
        <taxon>Dothideomycetes</taxon>
        <taxon>Pleosporomycetidae</taxon>
        <taxon>Pleosporales</taxon>
        <taxon>Sporormiaceae</taxon>
        <taxon>Sporormia</taxon>
    </lineage>
</organism>
<protein>
    <submittedName>
        <fullName evidence="2">Uncharacterized protein</fullName>
    </submittedName>
</protein>
<evidence type="ECO:0000256" key="1">
    <source>
        <dbReference type="SAM" id="SignalP"/>
    </source>
</evidence>
<dbReference type="Proteomes" id="UP000799440">
    <property type="component" value="Unassembled WGS sequence"/>
</dbReference>
<dbReference type="OrthoDB" id="4568536at2759"/>